<proteinExistence type="predicted"/>
<feature type="transmembrane region" description="Helical" evidence="6">
    <location>
        <begin position="328"/>
        <end position="352"/>
    </location>
</feature>
<keyword evidence="5 6" id="KW-0472">Membrane</keyword>
<dbReference type="CDD" id="cd17319">
    <property type="entry name" value="MFS_ExuT_GudP_like"/>
    <property type="match status" value="1"/>
</dbReference>
<feature type="transmembrane region" description="Helical" evidence="6">
    <location>
        <begin position="56"/>
        <end position="73"/>
    </location>
</feature>
<dbReference type="PANTHER" id="PTHR43791:SF100">
    <property type="entry name" value="SUGAR TRANSPORTER"/>
    <property type="match status" value="1"/>
</dbReference>
<feature type="transmembrane region" description="Helical" evidence="6">
    <location>
        <begin position="270"/>
        <end position="292"/>
    </location>
</feature>
<evidence type="ECO:0000256" key="1">
    <source>
        <dbReference type="ARBA" id="ARBA00004651"/>
    </source>
</evidence>
<evidence type="ECO:0000256" key="3">
    <source>
        <dbReference type="ARBA" id="ARBA00022692"/>
    </source>
</evidence>
<name>A0A931G404_9MICC</name>
<feature type="transmembrane region" description="Helical" evidence="6">
    <location>
        <begin position="393"/>
        <end position="413"/>
    </location>
</feature>
<feature type="domain" description="Major facilitator superfamily (MFS) profile" evidence="7">
    <location>
        <begin position="18"/>
        <end position="418"/>
    </location>
</feature>
<feature type="transmembrane region" description="Helical" evidence="6">
    <location>
        <begin position="237"/>
        <end position="258"/>
    </location>
</feature>
<dbReference type="PIRSF" id="PIRSF002808">
    <property type="entry name" value="Hexose_phosphate_transp"/>
    <property type="match status" value="1"/>
</dbReference>
<dbReference type="Pfam" id="PF07690">
    <property type="entry name" value="MFS_1"/>
    <property type="match status" value="1"/>
</dbReference>
<keyword evidence="9" id="KW-1185">Reference proteome</keyword>
<organism evidence="8 9">
    <name type="scientific">Arthrobacter terrae</name>
    <dbReference type="NCBI Taxonomy" id="2935737"/>
    <lineage>
        <taxon>Bacteria</taxon>
        <taxon>Bacillati</taxon>
        <taxon>Actinomycetota</taxon>
        <taxon>Actinomycetes</taxon>
        <taxon>Micrococcales</taxon>
        <taxon>Micrococcaceae</taxon>
        <taxon>Arthrobacter</taxon>
    </lineage>
</organism>
<dbReference type="InterPro" id="IPR000849">
    <property type="entry name" value="Sugar_P_transporter"/>
</dbReference>
<dbReference type="PROSITE" id="PS50850">
    <property type="entry name" value="MFS"/>
    <property type="match status" value="1"/>
</dbReference>
<evidence type="ECO:0000313" key="9">
    <source>
        <dbReference type="Proteomes" id="UP000655366"/>
    </source>
</evidence>
<dbReference type="InterPro" id="IPR020846">
    <property type="entry name" value="MFS_dom"/>
</dbReference>
<keyword evidence="3 6" id="KW-0812">Transmembrane</keyword>
<gene>
    <name evidence="8" type="ORF">IV500_00265</name>
</gene>
<feature type="transmembrane region" description="Helical" evidence="6">
    <location>
        <begin position="146"/>
        <end position="167"/>
    </location>
</feature>
<feature type="transmembrane region" description="Helical" evidence="6">
    <location>
        <begin position="85"/>
        <end position="108"/>
    </location>
</feature>
<sequence length="436" mass="46905">MTIPSASNALSSARWRRLVPIAFITYSFAYLDRSNYSIGAAGGLQDALGITSGQTGLLGGLFFIGYFIFQVPAARFAERRSVKTLMFWSLILWGILAALQGVVPWFWALLVIRFLLGVVEAAVLPAMLVFLAHWFSASERGRTNTFLILGNPVTLLWMSVVSGYIIAATSYQWMFIIEGLPAIAWAFIFRAVTADRPADADWLDEAERKSIEKKLAEEQAALPEPLGLRQVLTSRNVIILAIQYALWSVGVYGFVFWLPTIIESASQQGIGLTGLLSAIPYAAAIVLMIIASFFSDRLGHRQRFVWPFLLVATVAFFASYLIGPGNFVLSFVLLIVAGAAMYAPYGPYFAFIPEFLPADSAASAIGAINAFGALGGFAGAYVVGLLGGGTKSGAAFVFMAACLLASAVLIFFVKQPQAPARDTAGGSTSGRPAPTR</sequence>
<keyword evidence="4 6" id="KW-1133">Transmembrane helix</keyword>
<evidence type="ECO:0000256" key="2">
    <source>
        <dbReference type="ARBA" id="ARBA00022448"/>
    </source>
</evidence>
<evidence type="ECO:0000313" key="8">
    <source>
        <dbReference type="EMBL" id="MBG0737875.1"/>
    </source>
</evidence>
<evidence type="ECO:0000256" key="5">
    <source>
        <dbReference type="ARBA" id="ARBA00023136"/>
    </source>
</evidence>
<protein>
    <submittedName>
        <fullName evidence="8">MFS transporter</fullName>
    </submittedName>
</protein>
<dbReference type="GO" id="GO:0022857">
    <property type="term" value="F:transmembrane transporter activity"/>
    <property type="evidence" value="ECO:0007669"/>
    <property type="project" value="InterPro"/>
</dbReference>
<reference evidence="8 9" key="1">
    <citation type="submission" date="2020-11" db="EMBL/GenBank/DDBJ databases">
        <title>Arthrobacter antarcticus sp. nov., isolated from Antarctic Soil.</title>
        <authorList>
            <person name="Li J."/>
        </authorList>
    </citation>
    <scope>NUCLEOTIDE SEQUENCE [LARGE SCALE GENOMIC DNA]</scope>
    <source>
        <strain evidence="8 9">Z1-20</strain>
    </source>
</reference>
<comment type="subcellular location">
    <subcellularLocation>
        <location evidence="1">Cell membrane</location>
        <topology evidence="1">Multi-pass membrane protein</topology>
    </subcellularLocation>
</comment>
<evidence type="ECO:0000259" key="7">
    <source>
        <dbReference type="PROSITE" id="PS50850"/>
    </source>
</evidence>
<evidence type="ECO:0000256" key="6">
    <source>
        <dbReference type="SAM" id="Phobius"/>
    </source>
</evidence>
<evidence type="ECO:0000256" key="4">
    <source>
        <dbReference type="ARBA" id="ARBA00022989"/>
    </source>
</evidence>
<dbReference type="InterPro" id="IPR011701">
    <property type="entry name" value="MFS"/>
</dbReference>
<dbReference type="Gene3D" id="1.20.1250.20">
    <property type="entry name" value="MFS general substrate transporter like domains"/>
    <property type="match status" value="2"/>
</dbReference>
<dbReference type="Proteomes" id="UP000655366">
    <property type="component" value="Unassembled WGS sequence"/>
</dbReference>
<dbReference type="PANTHER" id="PTHR43791">
    <property type="entry name" value="PERMEASE-RELATED"/>
    <property type="match status" value="1"/>
</dbReference>
<dbReference type="EMBL" id="JADNYM010000001">
    <property type="protein sequence ID" value="MBG0737875.1"/>
    <property type="molecule type" value="Genomic_DNA"/>
</dbReference>
<dbReference type="AlphaFoldDB" id="A0A931G404"/>
<keyword evidence="2" id="KW-0813">Transport</keyword>
<feature type="transmembrane region" description="Helical" evidence="6">
    <location>
        <begin position="114"/>
        <end position="134"/>
    </location>
</feature>
<feature type="transmembrane region" description="Helical" evidence="6">
    <location>
        <begin position="173"/>
        <end position="192"/>
    </location>
</feature>
<accession>A0A931G404</accession>
<feature type="transmembrane region" description="Helical" evidence="6">
    <location>
        <begin position="304"/>
        <end position="322"/>
    </location>
</feature>
<dbReference type="RefSeq" id="WP_196394828.1">
    <property type="nucleotide sequence ID" value="NZ_JADNYM010000001.1"/>
</dbReference>
<dbReference type="SUPFAM" id="SSF103473">
    <property type="entry name" value="MFS general substrate transporter"/>
    <property type="match status" value="1"/>
</dbReference>
<dbReference type="GO" id="GO:0005886">
    <property type="term" value="C:plasma membrane"/>
    <property type="evidence" value="ECO:0007669"/>
    <property type="project" value="UniProtKB-SubCell"/>
</dbReference>
<comment type="caution">
    <text evidence="8">The sequence shown here is derived from an EMBL/GenBank/DDBJ whole genome shotgun (WGS) entry which is preliminary data.</text>
</comment>
<feature type="transmembrane region" description="Helical" evidence="6">
    <location>
        <begin position="364"/>
        <end position="387"/>
    </location>
</feature>
<dbReference type="InterPro" id="IPR036259">
    <property type="entry name" value="MFS_trans_sf"/>
</dbReference>